<feature type="region of interest" description="Disordered" evidence="2">
    <location>
        <begin position="65"/>
        <end position="89"/>
    </location>
</feature>
<dbReference type="ExpressionAtlas" id="A0A2K2DMF9">
    <property type="expression patterns" value="baseline"/>
</dbReference>
<accession>A0A2K2DMF9</accession>
<dbReference type="AlphaFoldDB" id="A0A2K2DMF9"/>
<dbReference type="EnsemblPlants" id="PNT75464">
    <property type="protein sequence ID" value="PNT75464"/>
    <property type="gene ID" value="BRADI_1g33001v3"/>
</dbReference>
<dbReference type="OrthoDB" id="2735536at2759"/>
<reference evidence="4" key="2">
    <citation type="submission" date="2017-06" db="EMBL/GenBank/DDBJ databases">
        <title>WGS assembly of Brachypodium distachyon.</title>
        <authorList>
            <consortium name="The International Brachypodium Initiative"/>
            <person name="Lucas S."/>
            <person name="Harmon-Smith M."/>
            <person name="Lail K."/>
            <person name="Tice H."/>
            <person name="Grimwood J."/>
            <person name="Bruce D."/>
            <person name="Barry K."/>
            <person name="Shu S."/>
            <person name="Lindquist E."/>
            <person name="Wang M."/>
            <person name="Pitluck S."/>
            <person name="Vogel J.P."/>
            <person name="Garvin D.F."/>
            <person name="Mockler T.C."/>
            <person name="Schmutz J."/>
            <person name="Rokhsar D."/>
            <person name="Bevan M.W."/>
        </authorList>
    </citation>
    <scope>NUCLEOTIDE SEQUENCE</scope>
    <source>
        <strain evidence="4">Bd21</strain>
    </source>
</reference>
<evidence type="ECO:0000313" key="5">
    <source>
        <dbReference type="EnsemblPlants" id="PNT75464"/>
    </source>
</evidence>
<dbReference type="CDD" id="cd08958">
    <property type="entry name" value="FR_SDR_e"/>
    <property type="match status" value="1"/>
</dbReference>
<dbReference type="PANTHER" id="PTHR10366:SF628">
    <property type="entry name" value="NAD(P)-BINDING ROSSMANN-FOLD SUPERFAMILY PROTEIN"/>
    <property type="match status" value="1"/>
</dbReference>
<feature type="domain" description="NAD-dependent epimerase/dehydratase" evidence="3">
    <location>
        <begin position="97"/>
        <end position="354"/>
    </location>
</feature>
<organism evidence="4">
    <name type="scientific">Brachypodium distachyon</name>
    <name type="common">Purple false brome</name>
    <name type="synonym">Trachynia distachya</name>
    <dbReference type="NCBI Taxonomy" id="15368"/>
    <lineage>
        <taxon>Eukaryota</taxon>
        <taxon>Viridiplantae</taxon>
        <taxon>Streptophyta</taxon>
        <taxon>Embryophyta</taxon>
        <taxon>Tracheophyta</taxon>
        <taxon>Spermatophyta</taxon>
        <taxon>Magnoliopsida</taxon>
        <taxon>Liliopsida</taxon>
        <taxon>Poales</taxon>
        <taxon>Poaceae</taxon>
        <taxon>BOP clade</taxon>
        <taxon>Pooideae</taxon>
        <taxon>Stipodae</taxon>
        <taxon>Brachypodieae</taxon>
        <taxon>Brachypodium</taxon>
    </lineage>
</organism>
<evidence type="ECO:0000256" key="2">
    <source>
        <dbReference type="SAM" id="MobiDB-lite"/>
    </source>
</evidence>
<evidence type="ECO:0000256" key="1">
    <source>
        <dbReference type="ARBA" id="ARBA00023002"/>
    </source>
</evidence>
<reference evidence="5" key="3">
    <citation type="submission" date="2018-08" db="UniProtKB">
        <authorList>
            <consortium name="EnsemblPlants"/>
        </authorList>
    </citation>
    <scope>IDENTIFICATION</scope>
    <source>
        <strain evidence="5">cv. Bd21</strain>
    </source>
</reference>
<dbReference type="FunFam" id="3.40.50.720:FF:000085">
    <property type="entry name" value="Dihydroflavonol reductase"/>
    <property type="match status" value="1"/>
</dbReference>
<gene>
    <name evidence="5" type="primary">LOC100829348</name>
    <name evidence="4" type="ORF">BRADI_1g33001v3</name>
</gene>
<dbReference type="InterPro" id="IPR050425">
    <property type="entry name" value="NAD(P)_dehydrat-like"/>
</dbReference>
<dbReference type="PANTHER" id="PTHR10366">
    <property type="entry name" value="NAD DEPENDENT EPIMERASE/DEHYDRATASE"/>
    <property type="match status" value="1"/>
</dbReference>
<keyword evidence="6" id="KW-1185">Reference proteome</keyword>
<dbReference type="Proteomes" id="UP000008810">
    <property type="component" value="Chromosome 1"/>
</dbReference>
<proteinExistence type="predicted"/>
<protein>
    <recommendedName>
        <fullName evidence="3">NAD-dependent epimerase/dehydratase domain-containing protein</fullName>
    </recommendedName>
</protein>
<dbReference type="InterPro" id="IPR001509">
    <property type="entry name" value="Epimerase_deHydtase"/>
</dbReference>
<dbReference type="InterPro" id="IPR036291">
    <property type="entry name" value="NAD(P)-bd_dom_sf"/>
</dbReference>
<sequence>MSGHSTVSASTSPSIPICFHSGLYLCSVAVVTSKHQTVLAVLPRRDGSRKATPGLLFCSPQSAFSNQHRRTREGDRDMGSSAAGAAFSPEQDGAPPVCVTGATGYVGSWLVRTLLRRGRRVHATARDPGKAWRMLSAVEGKERLSVFRADMGEEGSFDDAVRGCAALFHVAASMDLHLHHDHHDAVEDEQVRSQVLEPATRGTINVLRSCVRAGTVRRVVFTSSVSTLAAAGQGPGPEAAVVDESCLRALDDVWATKPIGWIYILSKRMAEEAAFGFARENGLHMVSVVLPTVAGPFLTPAVPTSVQLLLSPITRDPKLHALLGSVHSRFGCVPLAHVQDACDAHVFLMDAPGADGRYLCAGGSYSMAQIERILSSHYPPFHFQPEKRLSSEDLDASSSASSKRLLDLGFRFQHDAGDILREAVALCIGRGFLEQPDRCL</sequence>
<dbReference type="STRING" id="15368.A0A2K2DMF9"/>
<evidence type="ECO:0000259" key="3">
    <source>
        <dbReference type="Pfam" id="PF01370"/>
    </source>
</evidence>
<evidence type="ECO:0000313" key="4">
    <source>
        <dbReference type="EMBL" id="PNT75464.1"/>
    </source>
</evidence>
<dbReference type="FunCoup" id="A0A2K2DMF9">
    <property type="interactions" value="87"/>
</dbReference>
<evidence type="ECO:0000313" key="6">
    <source>
        <dbReference type="Proteomes" id="UP000008810"/>
    </source>
</evidence>
<keyword evidence="1" id="KW-0560">Oxidoreductase</keyword>
<reference evidence="4 5" key="1">
    <citation type="journal article" date="2010" name="Nature">
        <title>Genome sequencing and analysis of the model grass Brachypodium distachyon.</title>
        <authorList>
            <consortium name="International Brachypodium Initiative"/>
        </authorList>
    </citation>
    <scope>NUCLEOTIDE SEQUENCE [LARGE SCALE GENOMIC DNA]</scope>
    <source>
        <strain evidence="4 5">Bd21</strain>
    </source>
</reference>
<dbReference type="SUPFAM" id="SSF51735">
    <property type="entry name" value="NAD(P)-binding Rossmann-fold domains"/>
    <property type="match status" value="1"/>
</dbReference>
<dbReference type="GO" id="GO:0016616">
    <property type="term" value="F:oxidoreductase activity, acting on the CH-OH group of donors, NAD or NADP as acceptor"/>
    <property type="evidence" value="ECO:0000318"/>
    <property type="project" value="GO_Central"/>
</dbReference>
<dbReference type="Gramene" id="PNT75464">
    <property type="protein sequence ID" value="PNT75464"/>
    <property type="gene ID" value="BRADI_1g33001v3"/>
</dbReference>
<dbReference type="Gene3D" id="3.40.50.720">
    <property type="entry name" value="NAD(P)-binding Rossmann-like Domain"/>
    <property type="match status" value="1"/>
</dbReference>
<dbReference type="EMBL" id="CM000880">
    <property type="protein sequence ID" value="PNT75464.1"/>
    <property type="molecule type" value="Genomic_DNA"/>
</dbReference>
<dbReference type="Pfam" id="PF01370">
    <property type="entry name" value="Epimerase"/>
    <property type="match status" value="1"/>
</dbReference>
<name>A0A2K2DMF9_BRADI</name>